<name>A0ABP1RPZ2_9HEXA</name>
<feature type="chain" id="PRO_5045904480" evidence="1">
    <location>
        <begin position="21"/>
        <end position="119"/>
    </location>
</feature>
<keyword evidence="3" id="KW-1185">Reference proteome</keyword>
<evidence type="ECO:0000256" key="1">
    <source>
        <dbReference type="SAM" id="SignalP"/>
    </source>
</evidence>
<protein>
    <submittedName>
        <fullName evidence="2">Uncharacterized protein</fullName>
    </submittedName>
</protein>
<dbReference type="EMBL" id="CAXLJM020000093">
    <property type="protein sequence ID" value="CAL8132722.1"/>
    <property type="molecule type" value="Genomic_DNA"/>
</dbReference>
<gene>
    <name evidence="2" type="ORF">ODALV1_LOCUS24729</name>
</gene>
<comment type="caution">
    <text evidence="2">The sequence shown here is derived from an EMBL/GenBank/DDBJ whole genome shotgun (WGS) entry which is preliminary data.</text>
</comment>
<evidence type="ECO:0000313" key="2">
    <source>
        <dbReference type="EMBL" id="CAL8132722.1"/>
    </source>
</evidence>
<keyword evidence="1" id="KW-0732">Signal</keyword>
<feature type="signal peptide" evidence="1">
    <location>
        <begin position="1"/>
        <end position="20"/>
    </location>
</feature>
<reference evidence="2 3" key="1">
    <citation type="submission" date="2024-08" db="EMBL/GenBank/DDBJ databases">
        <authorList>
            <person name="Cucini C."/>
            <person name="Frati F."/>
        </authorList>
    </citation>
    <scope>NUCLEOTIDE SEQUENCE [LARGE SCALE GENOMIC DNA]</scope>
</reference>
<organism evidence="2 3">
    <name type="scientific">Orchesella dallaii</name>
    <dbReference type="NCBI Taxonomy" id="48710"/>
    <lineage>
        <taxon>Eukaryota</taxon>
        <taxon>Metazoa</taxon>
        <taxon>Ecdysozoa</taxon>
        <taxon>Arthropoda</taxon>
        <taxon>Hexapoda</taxon>
        <taxon>Collembola</taxon>
        <taxon>Entomobryomorpha</taxon>
        <taxon>Entomobryoidea</taxon>
        <taxon>Orchesellidae</taxon>
        <taxon>Orchesellinae</taxon>
        <taxon>Orchesella</taxon>
    </lineage>
</organism>
<sequence>MYSKTLILLGVFAIAALTVAKPVEEIFVETEKPPVLHVIEVKNEMEPPPLFVTMDTFCLVTDSKEECKARHDNQAKENDARELADLNEWISGLDKDGKNEWRTKFPGTATRYDQLKASA</sequence>
<accession>A0ABP1RPZ2</accession>
<dbReference type="Proteomes" id="UP001642540">
    <property type="component" value="Unassembled WGS sequence"/>
</dbReference>
<proteinExistence type="predicted"/>
<evidence type="ECO:0000313" key="3">
    <source>
        <dbReference type="Proteomes" id="UP001642540"/>
    </source>
</evidence>